<protein>
    <submittedName>
        <fullName evidence="3">DUF4367 domain-containing protein</fullName>
    </submittedName>
</protein>
<dbReference type="RefSeq" id="WP_390469231.1">
    <property type="nucleotide sequence ID" value="NZ_BAABXL010000001.1"/>
</dbReference>
<sequence>MKKHIKRTSMLKMSAGLSLWTLMAISMAGCGISGTAHETASAETTVQSGQPDKTESSSAAASQTEPMVGMPDPFTPCESMKDAEQLVGFSVTLPDSITGYDAPELSVIKDEQLIQADYQKGDQRLYIRKAVGTEDISGDYNHYPEETTLAVGNRSVTMRGENGQIRLAVWTDGGYTYCIGGANSSADEMSQWISAVK</sequence>
<feature type="region of interest" description="Disordered" evidence="1">
    <location>
        <begin position="39"/>
        <end position="67"/>
    </location>
</feature>
<organism evidence="3 4">
    <name type="scientific">Enterocloster alcoholdehydrogenati</name>
    <dbReference type="NCBI Taxonomy" id="2547410"/>
    <lineage>
        <taxon>Bacteria</taxon>
        <taxon>Bacillati</taxon>
        <taxon>Bacillota</taxon>
        <taxon>Clostridia</taxon>
        <taxon>Lachnospirales</taxon>
        <taxon>Lachnospiraceae</taxon>
        <taxon>Enterocloster</taxon>
    </lineage>
</organism>
<comment type="caution">
    <text evidence="3">The sequence shown here is derived from an EMBL/GenBank/DDBJ whole genome shotgun (WGS) entry which is preliminary data.</text>
</comment>
<keyword evidence="4" id="KW-1185">Reference proteome</keyword>
<keyword evidence="2" id="KW-0732">Signal</keyword>
<accession>A0ABQ0AU05</accession>
<dbReference type="PROSITE" id="PS51257">
    <property type="entry name" value="PROKAR_LIPOPROTEIN"/>
    <property type="match status" value="1"/>
</dbReference>
<evidence type="ECO:0000256" key="1">
    <source>
        <dbReference type="SAM" id="MobiDB-lite"/>
    </source>
</evidence>
<proteinExistence type="predicted"/>
<feature type="compositionally biased region" description="Polar residues" evidence="1">
    <location>
        <begin position="39"/>
        <end position="51"/>
    </location>
</feature>
<evidence type="ECO:0000313" key="3">
    <source>
        <dbReference type="EMBL" id="GAA6267515.1"/>
    </source>
</evidence>
<feature type="chain" id="PRO_5046966489" evidence="2">
    <location>
        <begin position="29"/>
        <end position="197"/>
    </location>
</feature>
<name>A0ABQ0AU05_9FIRM</name>
<dbReference type="EMBL" id="BAABXL010000001">
    <property type="protein sequence ID" value="GAA6267515.1"/>
    <property type="molecule type" value="Genomic_DNA"/>
</dbReference>
<feature type="signal peptide" evidence="2">
    <location>
        <begin position="1"/>
        <end position="28"/>
    </location>
</feature>
<gene>
    <name evidence="3" type="ORF">F130042H8_05750</name>
</gene>
<dbReference type="Proteomes" id="UP001600894">
    <property type="component" value="Unassembled WGS sequence"/>
</dbReference>
<evidence type="ECO:0000313" key="4">
    <source>
        <dbReference type="Proteomes" id="UP001600894"/>
    </source>
</evidence>
<evidence type="ECO:0000256" key="2">
    <source>
        <dbReference type="SAM" id="SignalP"/>
    </source>
</evidence>
<reference evidence="3 4" key="1">
    <citation type="submission" date="2024-04" db="EMBL/GenBank/DDBJ databases">
        <title>Defined microbial consortia suppress multidrug-resistant proinflammatory Enterobacteriaceae via ecological control.</title>
        <authorList>
            <person name="Furuichi M."/>
            <person name="Kawaguchi T."/>
            <person name="Pust M."/>
            <person name="Yasuma K."/>
            <person name="Plichta D."/>
            <person name="Hasegawa N."/>
            <person name="Ohya T."/>
            <person name="Bhattarai S."/>
            <person name="Sasajima S."/>
            <person name="Aoto Y."/>
            <person name="Tuganbaev T."/>
            <person name="Yaginuma M."/>
            <person name="Ueda M."/>
            <person name="Okahashi N."/>
            <person name="Amafuji K."/>
            <person name="Kiridooshi Y."/>
            <person name="Sugita K."/>
            <person name="Strazar M."/>
            <person name="Skelly A."/>
            <person name="Suda W."/>
            <person name="Hattori M."/>
            <person name="Nakamoto N."/>
            <person name="Caballero S."/>
            <person name="Norman J."/>
            <person name="Olle B."/>
            <person name="Tanoue T."/>
            <person name="Arita M."/>
            <person name="Bucci V."/>
            <person name="Atarashi K."/>
            <person name="Xavier R."/>
            <person name="Honda K."/>
        </authorList>
    </citation>
    <scope>NUCLEOTIDE SEQUENCE [LARGE SCALE GENOMIC DNA]</scope>
    <source>
        <strain evidence="4">f13</strain>
    </source>
</reference>